<feature type="domain" description="Cadherin" evidence="4">
    <location>
        <begin position="974"/>
        <end position="1075"/>
    </location>
</feature>
<dbReference type="SUPFAM" id="SSF103647">
    <property type="entry name" value="TSP type-3 repeat"/>
    <property type="match status" value="1"/>
</dbReference>
<dbReference type="InterPro" id="IPR015919">
    <property type="entry name" value="Cadherin-like_sf"/>
</dbReference>
<accession>F4L3Z9</accession>
<dbReference type="HOGENOM" id="CLU_251045_0_0_10"/>
<keyword evidence="6" id="KW-1185">Reference proteome</keyword>
<dbReference type="GO" id="GO:0005509">
    <property type="term" value="F:calcium ion binding"/>
    <property type="evidence" value="ECO:0007669"/>
    <property type="project" value="InterPro"/>
</dbReference>
<evidence type="ECO:0000313" key="5">
    <source>
        <dbReference type="EMBL" id="AEE49716.1"/>
    </source>
</evidence>
<evidence type="ECO:0000256" key="1">
    <source>
        <dbReference type="ARBA" id="ARBA00022692"/>
    </source>
</evidence>
<dbReference type="PANTHER" id="PTHR24026:SF126">
    <property type="entry name" value="PROTOCADHERIN FAT 4"/>
    <property type="match status" value="1"/>
</dbReference>
<dbReference type="Pfam" id="PF00028">
    <property type="entry name" value="Cadherin"/>
    <property type="match status" value="3"/>
</dbReference>
<gene>
    <name evidence="5" type="ordered locus">Halhy_1831</name>
</gene>
<dbReference type="SMART" id="SM00112">
    <property type="entry name" value="CA"/>
    <property type="match status" value="7"/>
</dbReference>
<evidence type="ECO:0000313" key="6">
    <source>
        <dbReference type="Proteomes" id="UP000008461"/>
    </source>
</evidence>
<keyword evidence="1" id="KW-0812">Transmembrane</keyword>
<feature type="domain" description="Cadherin" evidence="4">
    <location>
        <begin position="444"/>
        <end position="541"/>
    </location>
</feature>
<dbReference type="PROSITE" id="PS50268">
    <property type="entry name" value="CADHERIN_2"/>
    <property type="match status" value="7"/>
</dbReference>
<dbReference type="eggNOG" id="COG2834">
    <property type="taxonomic scope" value="Bacteria"/>
</dbReference>
<feature type="compositionally biased region" description="Acidic residues" evidence="3">
    <location>
        <begin position="222"/>
        <end position="250"/>
    </location>
</feature>
<sequence length="1455" mass="149418">MKKSLQLLTTLGLVLLGGVLFGQNLEFTLRYNIPLARYEVYARPSATNATFAWGPSQISIVAPAIVPDAAFTITSVSAGAWQDNSIIIAPTVTPAFDYHGVGSLGAPTNLVMNVEKLIFHFTISGGCYDGLRLFINGSDPNSAAAGMGGGDFSNTVSDGLANERYIGNYNNTGTTCFPDTDGDTVTDNVDLDDDNDGILDTVENGQLSTDTDGDGVINSLDPDSDNDGISDVDEAGGIDLDRDGEADDNDGMPANNNGIPSTAGTGDTLVGDDFDNDARPNPYDLDSDNDAINDIIESGNPNLIDANDNGVVDGPDTDGDGIPDSADNFVGFGDSADPAPVNTDGMGGPNYQDIDSDGDGLTDIEESGVANPGILDANDDGFIDNNADPEGDGIPQVVDGAPAVFGDANDPTLPDNTNDGDPDYTDPNNPPVITSDGGGPTAGVSVPENTTAVTTVTATDPENLYGTPKFSITGGADAALFSINAATGVLTFLVAPDFEIPTDAGANNVYDVQVTVTDHGALTDVQDIAVTVTNANEPPSITSNGGGPNASVSIPENTTPVTTVMTSDPENGAITYSITGGADAALFAIDPMTGALSFITPKDFENPTDVGLNNIYDVQVTATDPGLLTDVQNIAVTVTDVNEPPSITSDGAGPTANIPVAENTSTVTTVTATDPENAYNVPKFTITGGTDAALFTINAATGALTFIVTPDFEVPTDANTDNNYEVQVTVTDAGLLTDVQDITVPVTNANENPAITSDGGGPNAGVSIPENTTAVTTVMATDPENGTVTFSITGGADQALFTIDPMTGALSFITPKDFENPTDVGLNNIYDVQVTATDPLGGTDVQAIAVTVTNINEVPSITSDGAGPTANIPVAENTTAVTTVTATDPENAYNVPKFTITGGADAALFTINAATGALSFIPAPNFEVPTDANTDNMYLVQVTVTDAGLLTDVQDITVPVTNANDAPIITSDGAGPNASVSVPENTTAVTTVTSTDPDGNPVTYSITGGADGALFVIDPMTGVLSFITPKDFENPTDAGANNIYDVQVTASDGNGGTDVQAIAVTVTNVNEAPSITSNGGGATANISIPENSTPVTTVTATDPENLYGTPKFSITGGADAALFTIDANTGALAFVSGRNFESPSDAGANNVYDVQVTVTDAGLLTDLQDIAVTITDVDENGRLRAKVLLQGALLGTMTPGVMRDDLRSNGYVPSNDPYTLSGNPRFAHAGSGGAASATNLVLNADAGTPDAIVDWVFVELRSSANSSVVVETRAALVQRDGDVVSPVDGDSPLEFTNLAGTSYFVSIKHRNHLGVMTAAAQTLTVGGTVVDFTTMSNTNVFNNGGYDGAEMITIGAVKALWAGNANADVKVKYQGPSNDNATILAQVLTHPSNLSGTFNFDLALGYFSGDINMDGKVKYQGSGNDPAFIFANIITNYTLNLMDLYNYDLFVEQLP</sequence>
<feature type="region of interest" description="Disordered" evidence="3">
    <location>
        <begin position="202"/>
        <end position="309"/>
    </location>
</feature>
<evidence type="ECO:0000259" key="4">
    <source>
        <dbReference type="PROSITE" id="PS50268"/>
    </source>
</evidence>
<dbReference type="Gene3D" id="2.60.40.60">
    <property type="entry name" value="Cadherins"/>
    <property type="match status" value="7"/>
</dbReference>
<dbReference type="InterPro" id="IPR006644">
    <property type="entry name" value="Cadg"/>
</dbReference>
<evidence type="ECO:0000256" key="3">
    <source>
        <dbReference type="SAM" id="MobiDB-lite"/>
    </source>
</evidence>
<proteinExistence type="predicted"/>
<dbReference type="InterPro" id="IPR028974">
    <property type="entry name" value="TSP_type-3_rpt"/>
</dbReference>
<dbReference type="Gene3D" id="4.10.1080.10">
    <property type="entry name" value="TSP type-3 repeat"/>
    <property type="match status" value="1"/>
</dbReference>
<dbReference type="Proteomes" id="UP000008461">
    <property type="component" value="Chromosome"/>
</dbReference>
<keyword evidence="2" id="KW-0472">Membrane</keyword>
<dbReference type="GO" id="GO:0007156">
    <property type="term" value="P:homophilic cell adhesion via plasma membrane adhesion molecules"/>
    <property type="evidence" value="ECO:0007669"/>
    <property type="project" value="InterPro"/>
</dbReference>
<feature type="domain" description="Cadherin" evidence="4">
    <location>
        <begin position="652"/>
        <end position="755"/>
    </location>
</feature>
<feature type="domain" description="Cadherin" evidence="4">
    <location>
        <begin position="866"/>
        <end position="969"/>
    </location>
</feature>
<feature type="domain" description="Cadherin" evidence="4">
    <location>
        <begin position="552"/>
        <end position="647"/>
    </location>
</feature>
<dbReference type="STRING" id="760192.Halhy_1831"/>
<evidence type="ECO:0000256" key="2">
    <source>
        <dbReference type="ARBA" id="ARBA00022989"/>
    </source>
</evidence>
<dbReference type="GO" id="GO:0005886">
    <property type="term" value="C:plasma membrane"/>
    <property type="evidence" value="ECO:0007669"/>
    <property type="project" value="UniProtKB-SubCell"/>
</dbReference>
<name>F4L3Z9_HALH1</name>
<dbReference type="PANTHER" id="PTHR24026">
    <property type="entry name" value="FAT ATYPICAL CADHERIN-RELATED"/>
    <property type="match status" value="1"/>
</dbReference>
<feature type="region of interest" description="Disordered" evidence="3">
    <location>
        <begin position="384"/>
        <end position="429"/>
    </location>
</feature>
<feature type="domain" description="Cadherin" evidence="4">
    <location>
        <begin position="1080"/>
        <end position="1188"/>
    </location>
</feature>
<dbReference type="KEGG" id="hhy:Halhy_1831"/>
<keyword evidence="2" id="KW-1133">Transmembrane helix</keyword>
<dbReference type="SMART" id="SM00736">
    <property type="entry name" value="CADG"/>
    <property type="match status" value="3"/>
</dbReference>
<feature type="compositionally biased region" description="Polar residues" evidence="3">
    <location>
        <begin position="254"/>
        <end position="265"/>
    </location>
</feature>
<dbReference type="eggNOG" id="COG5384">
    <property type="taxonomic scope" value="Bacteria"/>
</dbReference>
<protein>
    <submittedName>
        <fullName evidence="5">Cadherin repeat protein</fullName>
    </submittedName>
</protein>
<reference key="2">
    <citation type="submission" date="2011-04" db="EMBL/GenBank/DDBJ databases">
        <title>Complete sequence of chromosome of Haliscomenobacter hydrossis DSM 1100.</title>
        <authorList>
            <consortium name="US DOE Joint Genome Institute (JGI-PGF)"/>
            <person name="Lucas S."/>
            <person name="Han J."/>
            <person name="Lapidus A."/>
            <person name="Bruce D."/>
            <person name="Goodwin L."/>
            <person name="Pitluck S."/>
            <person name="Peters L."/>
            <person name="Kyrpides N."/>
            <person name="Mavromatis K."/>
            <person name="Ivanova N."/>
            <person name="Ovchinnikova G."/>
            <person name="Pagani I."/>
            <person name="Daligault H."/>
            <person name="Detter J.C."/>
            <person name="Han C."/>
            <person name="Land M."/>
            <person name="Hauser L."/>
            <person name="Markowitz V."/>
            <person name="Cheng J.-F."/>
            <person name="Hugenholtz P."/>
            <person name="Woyke T."/>
            <person name="Wu D."/>
            <person name="Verbarg S."/>
            <person name="Frueling A."/>
            <person name="Brambilla E."/>
            <person name="Klenk H.-P."/>
            <person name="Eisen J.A."/>
        </authorList>
    </citation>
    <scope>NUCLEOTIDE SEQUENCE</scope>
    <source>
        <strain>DSM 1100</strain>
    </source>
</reference>
<dbReference type="EMBL" id="CP002691">
    <property type="protein sequence ID" value="AEE49716.1"/>
    <property type="molecule type" value="Genomic_DNA"/>
</dbReference>
<feature type="domain" description="Cadherin" evidence="4">
    <location>
        <begin position="766"/>
        <end position="861"/>
    </location>
</feature>
<dbReference type="RefSeq" id="WP_013764269.1">
    <property type="nucleotide sequence ID" value="NC_015510.1"/>
</dbReference>
<organism evidence="5 6">
    <name type="scientific">Haliscomenobacter hydrossis (strain ATCC 27775 / DSM 1100 / LMG 10767 / O)</name>
    <dbReference type="NCBI Taxonomy" id="760192"/>
    <lineage>
        <taxon>Bacteria</taxon>
        <taxon>Pseudomonadati</taxon>
        <taxon>Bacteroidota</taxon>
        <taxon>Saprospiria</taxon>
        <taxon>Saprospirales</taxon>
        <taxon>Haliscomenobacteraceae</taxon>
        <taxon>Haliscomenobacter</taxon>
    </lineage>
</organism>
<dbReference type="CDD" id="cd11304">
    <property type="entry name" value="Cadherin_repeat"/>
    <property type="match status" value="6"/>
</dbReference>
<reference evidence="5 6" key="1">
    <citation type="journal article" date="2011" name="Stand. Genomic Sci.">
        <title>Complete genome sequence of Haliscomenobacter hydrossis type strain (O).</title>
        <authorList>
            <consortium name="US DOE Joint Genome Institute (JGI-PGF)"/>
            <person name="Daligault H."/>
            <person name="Lapidus A."/>
            <person name="Zeytun A."/>
            <person name="Nolan M."/>
            <person name="Lucas S."/>
            <person name="Del Rio T.G."/>
            <person name="Tice H."/>
            <person name="Cheng J.F."/>
            <person name="Tapia R."/>
            <person name="Han C."/>
            <person name="Goodwin L."/>
            <person name="Pitluck S."/>
            <person name="Liolios K."/>
            <person name="Pagani I."/>
            <person name="Ivanova N."/>
            <person name="Huntemann M."/>
            <person name="Mavromatis K."/>
            <person name="Mikhailova N."/>
            <person name="Pati A."/>
            <person name="Chen A."/>
            <person name="Palaniappan K."/>
            <person name="Land M."/>
            <person name="Hauser L."/>
            <person name="Brambilla E.M."/>
            <person name="Rohde M."/>
            <person name="Verbarg S."/>
            <person name="Goker M."/>
            <person name="Bristow J."/>
            <person name="Eisen J.A."/>
            <person name="Markowitz V."/>
            <person name="Hugenholtz P."/>
            <person name="Kyrpides N.C."/>
            <person name="Klenk H.P."/>
            <person name="Woyke T."/>
        </authorList>
    </citation>
    <scope>NUCLEOTIDE SEQUENCE [LARGE SCALE GENOMIC DNA]</scope>
    <source>
        <strain evidence="6">ATCC 27775 / DSM 1100 / LMG 10767 / O</strain>
    </source>
</reference>
<dbReference type="SUPFAM" id="SSF49313">
    <property type="entry name" value="Cadherin-like"/>
    <property type="match status" value="7"/>
</dbReference>
<dbReference type="InterPro" id="IPR002126">
    <property type="entry name" value="Cadherin-like_dom"/>
</dbReference>